<dbReference type="PANTHER" id="PTHR10201:SF323">
    <property type="entry name" value="MATRIX METALLOPROTEINASE-21"/>
    <property type="match status" value="1"/>
</dbReference>
<dbReference type="InterPro" id="IPR002105">
    <property type="entry name" value="Dockerin_1_rpt"/>
</dbReference>
<dbReference type="EMBL" id="JAMQBK010000001">
    <property type="protein sequence ID" value="MCM2368999.1"/>
    <property type="molecule type" value="Genomic_DNA"/>
</dbReference>
<evidence type="ECO:0000313" key="8">
    <source>
        <dbReference type="EMBL" id="MCM2368999.1"/>
    </source>
</evidence>
<keyword evidence="1" id="KW-0645">Protease</keyword>
<name>A0ABT0TWI1_9BACT</name>
<protein>
    <submittedName>
        <fullName evidence="8">M57 family metalloprotease</fullName>
    </submittedName>
</protein>
<dbReference type="Gene3D" id="1.10.1330.10">
    <property type="entry name" value="Dockerin domain"/>
    <property type="match status" value="1"/>
</dbReference>
<dbReference type="GO" id="GO:0008237">
    <property type="term" value="F:metallopeptidase activity"/>
    <property type="evidence" value="ECO:0007669"/>
    <property type="project" value="UniProtKB-KW"/>
</dbReference>
<dbReference type="CDD" id="cd14256">
    <property type="entry name" value="Dockerin_I"/>
    <property type="match status" value="1"/>
</dbReference>
<dbReference type="InterPro" id="IPR036439">
    <property type="entry name" value="Dockerin_dom_sf"/>
</dbReference>
<feature type="compositionally biased region" description="Acidic residues" evidence="6">
    <location>
        <begin position="205"/>
        <end position="221"/>
    </location>
</feature>
<dbReference type="SUPFAM" id="SSF55486">
    <property type="entry name" value="Metalloproteases ('zincins'), catalytic domain"/>
    <property type="match status" value="1"/>
</dbReference>
<dbReference type="InterPro" id="IPR021190">
    <property type="entry name" value="Pept_M10A"/>
</dbReference>
<evidence type="ECO:0000256" key="3">
    <source>
        <dbReference type="ARBA" id="ARBA00022801"/>
    </source>
</evidence>
<feature type="region of interest" description="Disordered" evidence="6">
    <location>
        <begin position="194"/>
        <end position="258"/>
    </location>
</feature>
<feature type="domain" description="Peptidase metallopeptidase" evidence="7">
    <location>
        <begin position="24"/>
        <end position="189"/>
    </location>
</feature>
<keyword evidence="5 8" id="KW-0482">Metalloprotease</keyword>
<feature type="compositionally biased region" description="Acidic residues" evidence="6">
    <location>
        <begin position="381"/>
        <end position="392"/>
    </location>
</feature>
<accession>A0ABT0TWI1</accession>
<reference evidence="8 9" key="1">
    <citation type="journal article" date="2022" name="Syst. Appl. Microbiol.">
        <title>Rhodopirellula aestuarii sp. nov., a novel member of the genus Rhodopirellula isolated from brackish sediments collected in the Tagus River estuary, Portugal.</title>
        <authorList>
            <person name="Vitorino I.R."/>
            <person name="Klimek D."/>
            <person name="Calusinska M."/>
            <person name="Lobo-da-Cunha A."/>
            <person name="Vasconcelos V."/>
            <person name="Lage O.M."/>
        </authorList>
    </citation>
    <scope>NUCLEOTIDE SEQUENCE [LARGE SCALE GENOMIC DNA]</scope>
    <source>
        <strain evidence="8 9">ICT_H3.1</strain>
    </source>
</reference>
<dbReference type="Gene3D" id="1.10.238.10">
    <property type="entry name" value="EF-hand"/>
    <property type="match status" value="1"/>
</dbReference>
<dbReference type="PANTHER" id="PTHR10201">
    <property type="entry name" value="MATRIX METALLOPROTEINASE"/>
    <property type="match status" value="1"/>
</dbReference>
<dbReference type="PROSITE" id="PS00018">
    <property type="entry name" value="EF_HAND_1"/>
    <property type="match status" value="1"/>
</dbReference>
<gene>
    <name evidence="8" type="ORF">NB063_00025</name>
</gene>
<dbReference type="InterPro" id="IPR018247">
    <property type="entry name" value="EF_Hand_1_Ca_BS"/>
</dbReference>
<dbReference type="Pfam" id="PF00413">
    <property type="entry name" value="Peptidase_M10"/>
    <property type="match status" value="1"/>
</dbReference>
<keyword evidence="9" id="KW-1185">Reference proteome</keyword>
<dbReference type="RefSeq" id="WP_250926675.1">
    <property type="nucleotide sequence ID" value="NZ_JAMQBK010000001.1"/>
</dbReference>
<dbReference type="SMART" id="SM00235">
    <property type="entry name" value="ZnMc"/>
    <property type="match status" value="1"/>
</dbReference>
<feature type="region of interest" description="Disordered" evidence="6">
    <location>
        <begin position="373"/>
        <end position="481"/>
    </location>
</feature>
<dbReference type="InterPro" id="IPR011992">
    <property type="entry name" value="EF-hand-dom_pair"/>
</dbReference>
<evidence type="ECO:0000313" key="9">
    <source>
        <dbReference type="Proteomes" id="UP001202961"/>
    </source>
</evidence>
<keyword evidence="4" id="KW-0862">Zinc</keyword>
<dbReference type="SUPFAM" id="SSF47473">
    <property type="entry name" value="EF-hand"/>
    <property type="match status" value="1"/>
</dbReference>
<sequence length="651" mass="69953">MKRHQPAKRRLMVQPLEERRVLAASLGWDGPGLGSAELTYYIANSPDSLTQEETNAAIETALAAWSDAADITFTPTTQSGLRDSIDISFTTIDGIGGTLAQAYFPDDVNPARIAGDIEFDISDAWEVGNSLGNSAFDLIYVAVHEIGHSLGLDHSDSLSSVLAPFVSPSQFFTSLSAVDVAAAQEVYAAADIGTVDDNTSVPETPVDETPVDDTPTEETPTDETPTSETPSDETPSDDGDDNSVPDDEDDPFPRWRWRRGGNWNRWGGRLDAATPEYNYINPTDVNGDNATTAVDALMIINQLNLGVSTTDGEDIAGLCDTNGDGSITALDALTVINALNSGTESVGAVSASVEVPDVFDDTLDIDDETLEDSIDNGLETPADETLADETSDQETPVNESDDSSETVDDPIDDVVDPVDEVDDLDETDSTDESADDSLDEMIDDGGMIDDSEDTEDETDESDEEVTDEDVSDDEHCNEGHQSRFGVFNVGVFRGDAESLVTRFDADGDASLSEDEVSSRLWEKLSELGGDADSDGLITLAELETAIETARQAAFDERDTNDDGVWSEDEVSERFWSKIAEADIDSVAGVSLDELDTFFAEQAAEREGSQGGLRHRHHHASDEIFAAIGRAPSVGQLTANRQSRSSRLGRGR</sequence>
<dbReference type="Proteomes" id="UP001202961">
    <property type="component" value="Unassembled WGS sequence"/>
</dbReference>
<dbReference type="Pfam" id="PF00404">
    <property type="entry name" value="Dockerin_1"/>
    <property type="match status" value="1"/>
</dbReference>
<feature type="region of interest" description="Disordered" evidence="6">
    <location>
        <begin position="632"/>
        <end position="651"/>
    </location>
</feature>
<keyword evidence="2" id="KW-0479">Metal-binding</keyword>
<dbReference type="SUPFAM" id="SSF63446">
    <property type="entry name" value="Type I dockerin domain"/>
    <property type="match status" value="1"/>
</dbReference>
<comment type="caution">
    <text evidence="8">The sequence shown here is derived from an EMBL/GenBank/DDBJ whole genome shotgun (WGS) entry which is preliminary data.</text>
</comment>
<feature type="compositionally biased region" description="Acidic residues" evidence="6">
    <location>
        <begin position="399"/>
        <end position="472"/>
    </location>
</feature>
<evidence type="ECO:0000256" key="1">
    <source>
        <dbReference type="ARBA" id="ARBA00022670"/>
    </source>
</evidence>
<evidence type="ECO:0000256" key="6">
    <source>
        <dbReference type="SAM" id="MobiDB-lite"/>
    </source>
</evidence>
<feature type="compositionally biased region" description="Acidic residues" evidence="6">
    <location>
        <begin position="230"/>
        <end position="250"/>
    </location>
</feature>
<dbReference type="PRINTS" id="PR00138">
    <property type="entry name" value="MATRIXIN"/>
</dbReference>
<dbReference type="InterPro" id="IPR006026">
    <property type="entry name" value="Peptidase_Metallo"/>
</dbReference>
<organism evidence="8 9">
    <name type="scientific">Aporhodopirellula aestuarii</name>
    <dbReference type="NCBI Taxonomy" id="2950107"/>
    <lineage>
        <taxon>Bacteria</taxon>
        <taxon>Pseudomonadati</taxon>
        <taxon>Planctomycetota</taxon>
        <taxon>Planctomycetia</taxon>
        <taxon>Pirellulales</taxon>
        <taxon>Pirellulaceae</taxon>
        <taxon>Aporhodopirellula</taxon>
    </lineage>
</organism>
<proteinExistence type="predicted"/>
<evidence type="ECO:0000259" key="7">
    <source>
        <dbReference type="SMART" id="SM00235"/>
    </source>
</evidence>
<dbReference type="Gene3D" id="3.40.390.10">
    <property type="entry name" value="Collagenase (Catalytic Domain)"/>
    <property type="match status" value="1"/>
</dbReference>
<evidence type="ECO:0000256" key="5">
    <source>
        <dbReference type="ARBA" id="ARBA00023049"/>
    </source>
</evidence>
<dbReference type="InterPro" id="IPR024079">
    <property type="entry name" value="MetalloPept_cat_dom_sf"/>
</dbReference>
<evidence type="ECO:0000256" key="2">
    <source>
        <dbReference type="ARBA" id="ARBA00022723"/>
    </source>
</evidence>
<keyword evidence="3" id="KW-0378">Hydrolase</keyword>
<evidence type="ECO:0000256" key="4">
    <source>
        <dbReference type="ARBA" id="ARBA00022833"/>
    </source>
</evidence>
<dbReference type="InterPro" id="IPR001818">
    <property type="entry name" value="Pept_M10_metallopeptidase"/>
</dbReference>